<feature type="domain" description="2Fe-2S ferredoxin-type" evidence="13">
    <location>
        <begin position="7"/>
        <end position="93"/>
    </location>
</feature>
<proteinExistence type="inferred from homology"/>
<dbReference type="GO" id="GO:0008177">
    <property type="term" value="F:succinate dehydrogenase (quinone) activity"/>
    <property type="evidence" value="ECO:0007669"/>
    <property type="project" value="UniProtKB-EC"/>
</dbReference>
<evidence type="ECO:0000256" key="5">
    <source>
        <dbReference type="ARBA" id="ARBA00012792"/>
    </source>
</evidence>
<dbReference type="GO" id="GO:0009055">
    <property type="term" value="F:electron transfer activity"/>
    <property type="evidence" value="ECO:0007669"/>
    <property type="project" value="InterPro"/>
</dbReference>
<dbReference type="EMBL" id="CGIG01000001">
    <property type="protein sequence ID" value="CPR16979.1"/>
    <property type="molecule type" value="Genomic_DNA"/>
</dbReference>
<comment type="cofactor">
    <cofactor evidence="12">
        <name>[2Fe-2S] cluster</name>
        <dbReference type="ChEBI" id="CHEBI:190135"/>
    </cofactor>
</comment>
<gene>
    <name evidence="14" type="ORF">BN1221_02381c</name>
</gene>
<evidence type="ECO:0000256" key="11">
    <source>
        <dbReference type="ARBA" id="ARBA00023014"/>
    </source>
</evidence>
<comment type="cofactor">
    <cofactor evidence="1">
        <name>[3Fe-4S] cluster</name>
        <dbReference type="ChEBI" id="CHEBI:21137"/>
    </cofactor>
</comment>
<sequence length="239" mass="26603">MDIKKHLTVKISRGDTPDAEATYLVPWRDNQTVLDVVTEIQQRIDPSLAYRFSCRVGVCGSCAMMVNGAPRWACRTHVSRVEKQGTLRLAPLRNLPRVKDLVVDMREFFDKWQAAGGHFRATATRADAPARVDPQSEPRQRASEAIECINCAICYAACDIVAWDKNYLGPAALNRAWTQLNDERHADRSQVKKRVGSAGGVGACHTEGNCMQCCPIGLSPTRSIAGLKKVTLFQWFLKE</sequence>
<keyword evidence="11" id="KW-0411">Iron-sulfur</keyword>
<keyword evidence="7" id="KW-0004">4Fe-4S</keyword>
<evidence type="ECO:0000256" key="10">
    <source>
        <dbReference type="ARBA" id="ARBA00023004"/>
    </source>
</evidence>
<accession>A0A0G4JVE6</accession>
<dbReference type="EC" id="1.3.5.1" evidence="5"/>
<dbReference type="InterPro" id="IPR006058">
    <property type="entry name" value="2Fe2S_fd_BS"/>
</dbReference>
<keyword evidence="8" id="KW-0479">Metal-binding</keyword>
<evidence type="ECO:0000256" key="7">
    <source>
        <dbReference type="ARBA" id="ARBA00022485"/>
    </source>
</evidence>
<keyword evidence="9" id="KW-0560">Oxidoreductase</keyword>
<evidence type="ECO:0000256" key="12">
    <source>
        <dbReference type="ARBA" id="ARBA00034078"/>
    </source>
</evidence>
<dbReference type="Pfam" id="PF13085">
    <property type="entry name" value="Fer2_3"/>
    <property type="match status" value="1"/>
</dbReference>
<reference evidence="15" key="1">
    <citation type="submission" date="2015-01" db="EMBL/GenBank/DDBJ databases">
        <authorList>
            <person name="Paterson Steve"/>
        </authorList>
    </citation>
    <scope>NUCLEOTIDE SEQUENCE [LARGE SCALE GENOMIC DNA]</scope>
    <source>
        <strain evidence="15">OBR1</strain>
    </source>
</reference>
<dbReference type="InterPro" id="IPR004489">
    <property type="entry name" value="Succ_DH/fum_Rdtase_Fe-S"/>
</dbReference>
<evidence type="ECO:0000256" key="1">
    <source>
        <dbReference type="ARBA" id="ARBA00001927"/>
    </source>
</evidence>
<dbReference type="Gene3D" id="1.10.1060.10">
    <property type="entry name" value="Alpha-helical ferredoxin"/>
    <property type="match status" value="1"/>
</dbReference>
<dbReference type="SUPFAM" id="SSF46548">
    <property type="entry name" value="alpha-helical ferredoxin"/>
    <property type="match status" value="1"/>
</dbReference>
<keyword evidence="15" id="KW-1185">Reference proteome</keyword>
<dbReference type="Proteomes" id="UP000044377">
    <property type="component" value="Unassembled WGS sequence"/>
</dbReference>
<dbReference type="OrthoDB" id="9804391at2"/>
<name>A0A0G4JVE6_9GAMM</name>
<dbReference type="GO" id="GO:0022904">
    <property type="term" value="P:respiratory electron transport chain"/>
    <property type="evidence" value="ECO:0007669"/>
    <property type="project" value="TreeGrafter"/>
</dbReference>
<comment type="pathway">
    <text evidence="3">Carbohydrate metabolism; tricarboxylic acid cycle; fumarate from succinate (bacterial route): step 1/1.</text>
</comment>
<evidence type="ECO:0000256" key="4">
    <source>
        <dbReference type="ARBA" id="ARBA00009433"/>
    </source>
</evidence>
<dbReference type="STRING" id="1109412.BN1221_02381c"/>
<dbReference type="CDD" id="cd00207">
    <property type="entry name" value="fer2"/>
    <property type="match status" value="1"/>
</dbReference>
<dbReference type="PANTHER" id="PTHR11921">
    <property type="entry name" value="SUCCINATE DEHYDROGENASE IRON-SULFUR PROTEIN"/>
    <property type="match status" value="1"/>
</dbReference>
<dbReference type="AlphaFoldDB" id="A0A0G4JVE6"/>
<evidence type="ECO:0000256" key="2">
    <source>
        <dbReference type="ARBA" id="ARBA00001966"/>
    </source>
</evidence>
<dbReference type="GO" id="GO:0051537">
    <property type="term" value="F:2 iron, 2 sulfur cluster binding"/>
    <property type="evidence" value="ECO:0007669"/>
    <property type="project" value="InterPro"/>
</dbReference>
<dbReference type="SUPFAM" id="SSF54292">
    <property type="entry name" value="2Fe-2S ferredoxin-like"/>
    <property type="match status" value="1"/>
</dbReference>
<evidence type="ECO:0000256" key="8">
    <source>
        <dbReference type="ARBA" id="ARBA00022723"/>
    </source>
</evidence>
<evidence type="ECO:0000256" key="3">
    <source>
        <dbReference type="ARBA" id="ARBA00004894"/>
    </source>
</evidence>
<dbReference type="PANTHER" id="PTHR11921:SF29">
    <property type="entry name" value="SUCCINATE DEHYDROGENASE [UBIQUINONE] IRON-SULFUR SUBUNIT, MITOCHONDRIAL"/>
    <property type="match status" value="1"/>
</dbReference>
<dbReference type="PROSITE" id="PS51085">
    <property type="entry name" value="2FE2S_FER_2"/>
    <property type="match status" value="1"/>
</dbReference>
<evidence type="ECO:0000313" key="15">
    <source>
        <dbReference type="Proteomes" id="UP000044377"/>
    </source>
</evidence>
<evidence type="ECO:0000259" key="13">
    <source>
        <dbReference type="PROSITE" id="PS51085"/>
    </source>
</evidence>
<evidence type="ECO:0000256" key="6">
    <source>
        <dbReference type="ARBA" id="ARBA00022131"/>
    </source>
</evidence>
<evidence type="ECO:0000313" key="14">
    <source>
        <dbReference type="EMBL" id="CPR16979.1"/>
    </source>
</evidence>
<dbReference type="RefSeq" id="WP_048637465.1">
    <property type="nucleotide sequence ID" value="NZ_CGIG01000001.1"/>
</dbReference>
<protein>
    <recommendedName>
        <fullName evidence="6">Succinate dehydrogenase iron-sulfur subunit</fullName>
        <ecNumber evidence="5">1.3.5.1</ecNumber>
    </recommendedName>
</protein>
<dbReference type="GO" id="GO:0006099">
    <property type="term" value="P:tricarboxylic acid cycle"/>
    <property type="evidence" value="ECO:0007669"/>
    <property type="project" value="InterPro"/>
</dbReference>
<dbReference type="InterPro" id="IPR009051">
    <property type="entry name" value="Helical_ferredxn"/>
</dbReference>
<dbReference type="GO" id="GO:0046872">
    <property type="term" value="F:metal ion binding"/>
    <property type="evidence" value="ECO:0007669"/>
    <property type="project" value="UniProtKB-KW"/>
</dbReference>
<dbReference type="InterPro" id="IPR036010">
    <property type="entry name" value="2Fe-2S_ferredoxin-like_sf"/>
</dbReference>
<dbReference type="InterPro" id="IPR050573">
    <property type="entry name" value="SDH/FRD_Iron-Sulfur"/>
</dbReference>
<dbReference type="GO" id="GO:0051539">
    <property type="term" value="F:4 iron, 4 sulfur cluster binding"/>
    <property type="evidence" value="ECO:0007669"/>
    <property type="project" value="UniProtKB-KW"/>
</dbReference>
<dbReference type="PROSITE" id="PS00197">
    <property type="entry name" value="2FE2S_FER_1"/>
    <property type="match status" value="1"/>
</dbReference>
<evidence type="ECO:0000256" key="9">
    <source>
        <dbReference type="ARBA" id="ARBA00023002"/>
    </source>
</evidence>
<dbReference type="NCBIfam" id="TIGR00384">
    <property type="entry name" value="dhsB"/>
    <property type="match status" value="1"/>
</dbReference>
<dbReference type="Gene3D" id="3.10.20.30">
    <property type="match status" value="1"/>
</dbReference>
<dbReference type="InterPro" id="IPR025192">
    <property type="entry name" value="Succ_DH/fum_Rdtase_N"/>
</dbReference>
<dbReference type="InterPro" id="IPR001041">
    <property type="entry name" value="2Fe-2S_ferredoxin-type"/>
</dbReference>
<dbReference type="InterPro" id="IPR012675">
    <property type="entry name" value="Beta-grasp_dom_sf"/>
</dbReference>
<organism evidence="14 15">
    <name type="scientific">Brenneria goodwinii</name>
    <dbReference type="NCBI Taxonomy" id="1109412"/>
    <lineage>
        <taxon>Bacteria</taxon>
        <taxon>Pseudomonadati</taxon>
        <taxon>Pseudomonadota</taxon>
        <taxon>Gammaproteobacteria</taxon>
        <taxon>Enterobacterales</taxon>
        <taxon>Pectobacteriaceae</taxon>
        <taxon>Brenneria</taxon>
    </lineage>
</organism>
<keyword evidence="10" id="KW-0408">Iron</keyword>
<dbReference type="Pfam" id="PF13534">
    <property type="entry name" value="Fer4_17"/>
    <property type="match status" value="1"/>
</dbReference>
<comment type="similarity">
    <text evidence="4">Belongs to the succinate dehydrogenase/fumarate reductase iron-sulfur protein family.</text>
</comment>
<comment type="cofactor">
    <cofactor evidence="2">
        <name>[4Fe-4S] cluster</name>
        <dbReference type="ChEBI" id="CHEBI:49883"/>
    </cofactor>
</comment>